<dbReference type="SUPFAM" id="SSF103481">
    <property type="entry name" value="Multidrug resistance efflux transporter EmrE"/>
    <property type="match status" value="2"/>
</dbReference>
<keyword evidence="5 6" id="KW-0472">Membrane</keyword>
<dbReference type="STRING" id="254406.SAMN04488042_10847"/>
<feature type="transmembrane region" description="Helical" evidence="6">
    <location>
        <begin position="102"/>
        <end position="123"/>
    </location>
</feature>
<dbReference type="InterPro" id="IPR037185">
    <property type="entry name" value="EmrE-like"/>
</dbReference>
<dbReference type="Pfam" id="PF00892">
    <property type="entry name" value="EamA"/>
    <property type="match status" value="2"/>
</dbReference>
<feature type="transmembrane region" description="Helical" evidence="6">
    <location>
        <begin position="259"/>
        <end position="277"/>
    </location>
</feature>
<keyword evidence="4 6" id="KW-1133">Transmembrane helix</keyword>
<dbReference type="PANTHER" id="PTHR22911">
    <property type="entry name" value="ACYL-MALONYL CONDENSING ENZYME-RELATED"/>
    <property type="match status" value="1"/>
</dbReference>
<feature type="transmembrane region" description="Helical" evidence="6">
    <location>
        <begin position="153"/>
        <end position="173"/>
    </location>
</feature>
<evidence type="ECO:0000313" key="8">
    <source>
        <dbReference type="EMBL" id="SFM50683.1"/>
    </source>
</evidence>
<dbReference type="PANTHER" id="PTHR22911:SF6">
    <property type="entry name" value="SOLUTE CARRIER FAMILY 35 MEMBER G1"/>
    <property type="match status" value="1"/>
</dbReference>
<comment type="subcellular location">
    <subcellularLocation>
        <location evidence="1">Membrane</location>
        <topology evidence="1">Multi-pass membrane protein</topology>
    </subcellularLocation>
</comment>
<evidence type="ECO:0000256" key="5">
    <source>
        <dbReference type="ARBA" id="ARBA00023136"/>
    </source>
</evidence>
<evidence type="ECO:0000313" key="9">
    <source>
        <dbReference type="Proteomes" id="UP000199144"/>
    </source>
</evidence>
<feature type="transmembrane region" description="Helical" evidence="6">
    <location>
        <begin position="76"/>
        <end position="96"/>
    </location>
</feature>
<sequence>MSLDASQSGVGGNRPLGAALSMLSAMVVIGFIDNFIAVISETMGLWQFVVMRSVLMLPLLIVMARIGFGTLSPRRWVPVLGRATALATSMFLYFGALGLMPISQALAGLFTSPIFVLLINVVVQRQRIGPFRILAVACGFVGILLVLEPDTERFSPVMLMPVAAGFFYAISAIATRSWCAGESALALLGANMIMLGGLAAMVLVGLSLGGGAGTDYLTRPWVWPVRDALPWVVLQAVGSLGGVFLIIRAYQMDEPANVAVFEYSVMIFAPAMAWVMFGQTLGLWQGLGIGLIVLAGTVIALRSR</sequence>
<evidence type="ECO:0000259" key="7">
    <source>
        <dbReference type="Pfam" id="PF00892"/>
    </source>
</evidence>
<dbReference type="AlphaFoldDB" id="A0A1I4RFI4"/>
<feature type="transmembrane region" description="Helical" evidence="6">
    <location>
        <begin position="16"/>
        <end position="39"/>
    </location>
</feature>
<feature type="transmembrane region" description="Helical" evidence="6">
    <location>
        <begin position="228"/>
        <end position="247"/>
    </location>
</feature>
<gene>
    <name evidence="8" type="ORF">SAMN04488042_10847</name>
</gene>
<feature type="transmembrane region" description="Helical" evidence="6">
    <location>
        <begin position="130"/>
        <end position="147"/>
    </location>
</feature>
<evidence type="ECO:0000256" key="4">
    <source>
        <dbReference type="ARBA" id="ARBA00022989"/>
    </source>
</evidence>
<keyword evidence="3 6" id="KW-0812">Transmembrane</keyword>
<dbReference type="Proteomes" id="UP000199144">
    <property type="component" value="Unassembled WGS sequence"/>
</dbReference>
<proteinExistence type="inferred from homology"/>
<keyword evidence="9" id="KW-1185">Reference proteome</keyword>
<protein>
    <submittedName>
        <fullName evidence="8">Threonine/homoserine efflux transporter RhtA</fullName>
    </submittedName>
</protein>
<organism evidence="8 9">
    <name type="scientific">Shimia aestuarii</name>
    <dbReference type="NCBI Taxonomy" id="254406"/>
    <lineage>
        <taxon>Bacteria</taxon>
        <taxon>Pseudomonadati</taxon>
        <taxon>Pseudomonadota</taxon>
        <taxon>Alphaproteobacteria</taxon>
        <taxon>Rhodobacterales</taxon>
        <taxon>Roseobacteraceae</taxon>
    </lineage>
</organism>
<dbReference type="InterPro" id="IPR000620">
    <property type="entry name" value="EamA_dom"/>
</dbReference>
<reference evidence="8 9" key="1">
    <citation type="submission" date="2016-10" db="EMBL/GenBank/DDBJ databases">
        <authorList>
            <person name="de Groot N.N."/>
        </authorList>
    </citation>
    <scope>NUCLEOTIDE SEQUENCE [LARGE SCALE GENOMIC DNA]</scope>
    <source>
        <strain evidence="8 9">DSM 15283</strain>
    </source>
</reference>
<comment type="similarity">
    <text evidence="2">Belongs to the drug/metabolite transporter (DMT) superfamily. 10 TMS drug/metabolite exporter (DME) (TC 2.A.7.3) family.</text>
</comment>
<dbReference type="GO" id="GO:0016020">
    <property type="term" value="C:membrane"/>
    <property type="evidence" value="ECO:0007669"/>
    <property type="project" value="UniProtKB-SubCell"/>
</dbReference>
<feature type="domain" description="EamA" evidence="7">
    <location>
        <begin position="18"/>
        <end position="147"/>
    </location>
</feature>
<dbReference type="EMBL" id="FOTQ01000008">
    <property type="protein sequence ID" value="SFM50683.1"/>
    <property type="molecule type" value="Genomic_DNA"/>
</dbReference>
<evidence type="ECO:0000256" key="3">
    <source>
        <dbReference type="ARBA" id="ARBA00022692"/>
    </source>
</evidence>
<evidence type="ECO:0000256" key="1">
    <source>
        <dbReference type="ARBA" id="ARBA00004141"/>
    </source>
</evidence>
<feature type="domain" description="EamA" evidence="7">
    <location>
        <begin position="158"/>
        <end position="298"/>
    </location>
</feature>
<accession>A0A1I4RFI4</accession>
<dbReference type="OrthoDB" id="7855875at2"/>
<evidence type="ECO:0000256" key="6">
    <source>
        <dbReference type="SAM" id="Phobius"/>
    </source>
</evidence>
<feature type="transmembrane region" description="Helical" evidence="6">
    <location>
        <begin position="283"/>
        <end position="301"/>
    </location>
</feature>
<evidence type="ECO:0000256" key="2">
    <source>
        <dbReference type="ARBA" id="ARBA00009853"/>
    </source>
</evidence>
<feature type="transmembrane region" description="Helical" evidence="6">
    <location>
        <begin position="45"/>
        <end position="64"/>
    </location>
</feature>
<name>A0A1I4RFI4_9RHOB</name>
<feature type="transmembrane region" description="Helical" evidence="6">
    <location>
        <begin position="185"/>
        <end position="208"/>
    </location>
</feature>
<dbReference type="RefSeq" id="WP_093095289.1">
    <property type="nucleotide sequence ID" value="NZ_FOTQ01000008.1"/>
</dbReference>